<evidence type="ECO:0000259" key="3">
    <source>
        <dbReference type="PROSITE" id="PS51462"/>
    </source>
</evidence>
<evidence type="ECO:0000313" key="5">
    <source>
        <dbReference type="Proteomes" id="UP000186940"/>
    </source>
</evidence>
<dbReference type="GO" id="GO:0006753">
    <property type="term" value="P:nucleoside phosphate metabolic process"/>
    <property type="evidence" value="ECO:0007669"/>
    <property type="project" value="TreeGrafter"/>
</dbReference>
<dbReference type="InterPro" id="IPR015797">
    <property type="entry name" value="NUDIX_hydrolase-like_dom_sf"/>
</dbReference>
<dbReference type="PRINTS" id="PR00502">
    <property type="entry name" value="NUDIXFAMILY"/>
</dbReference>
<evidence type="ECO:0000313" key="4">
    <source>
        <dbReference type="EMBL" id="OFV67243.1"/>
    </source>
</evidence>
<dbReference type="InterPro" id="IPR000086">
    <property type="entry name" value="NUDIX_hydrolase_dom"/>
</dbReference>
<dbReference type="FunFam" id="3.90.79.10:FF:000024">
    <property type="entry name" value="ADP-ribose pyrophosphatase"/>
    <property type="match status" value="1"/>
</dbReference>
<dbReference type="GO" id="GO:0019693">
    <property type="term" value="P:ribose phosphate metabolic process"/>
    <property type="evidence" value="ECO:0007669"/>
    <property type="project" value="TreeGrafter"/>
</dbReference>
<dbReference type="GO" id="GO:0016462">
    <property type="term" value="F:pyrophosphatase activity"/>
    <property type="evidence" value="ECO:0007669"/>
    <property type="project" value="UniProtKB-ARBA"/>
</dbReference>
<evidence type="ECO:0000256" key="2">
    <source>
        <dbReference type="ARBA" id="ARBA00022801"/>
    </source>
</evidence>
<dbReference type="InterPro" id="IPR020084">
    <property type="entry name" value="NUDIX_hydrolase_CS"/>
</dbReference>
<comment type="cofactor">
    <cofactor evidence="1">
        <name>Mg(2+)</name>
        <dbReference type="ChEBI" id="CHEBI:18420"/>
    </cofactor>
</comment>
<evidence type="ECO:0000256" key="1">
    <source>
        <dbReference type="ARBA" id="ARBA00001946"/>
    </source>
</evidence>
<feature type="domain" description="Nudix hydrolase" evidence="3">
    <location>
        <begin position="38"/>
        <end position="171"/>
    </location>
</feature>
<comment type="caution">
    <text evidence="4">The sequence shown here is derived from an EMBL/GenBank/DDBJ whole genome shotgun (WGS) entry which is preliminary data.</text>
</comment>
<dbReference type="Pfam" id="PF00293">
    <property type="entry name" value="NUDIX"/>
    <property type="match status" value="1"/>
</dbReference>
<dbReference type="PANTHER" id="PTHR11839">
    <property type="entry name" value="UDP/ADP-SUGAR PYROPHOSPHATASE"/>
    <property type="match status" value="1"/>
</dbReference>
<dbReference type="STRING" id="1838285.SCAL_001512"/>
<reference evidence="4" key="1">
    <citation type="submission" date="2016-05" db="EMBL/GenBank/DDBJ databases">
        <title>Microbial consortia oxidize butane by reversing methanogenesis.</title>
        <authorList>
            <person name="Laso-Perez R."/>
            <person name="Richter M."/>
            <person name="Wegener G."/>
            <person name="Musat F."/>
        </authorList>
    </citation>
    <scope>NUCLEOTIDE SEQUENCE [LARGE SCALE GENOMIC DNA]</scope>
    <source>
        <strain evidence="4">BOX2</strain>
    </source>
</reference>
<name>A0A1F2P7R0_9EURY</name>
<keyword evidence="2" id="KW-0378">Hydrolase</keyword>
<dbReference type="PROSITE" id="PS00893">
    <property type="entry name" value="NUDIX_BOX"/>
    <property type="match status" value="1"/>
</dbReference>
<dbReference type="PANTHER" id="PTHR11839:SF18">
    <property type="entry name" value="NUDIX HYDROLASE DOMAIN-CONTAINING PROTEIN"/>
    <property type="match status" value="1"/>
</dbReference>
<dbReference type="AlphaFoldDB" id="A0A1F2P7R0"/>
<keyword evidence="5" id="KW-1185">Reference proteome</keyword>
<dbReference type="SUPFAM" id="SSF55811">
    <property type="entry name" value="Nudix"/>
    <property type="match status" value="1"/>
</dbReference>
<dbReference type="GO" id="GO:0005829">
    <property type="term" value="C:cytosol"/>
    <property type="evidence" value="ECO:0007669"/>
    <property type="project" value="TreeGrafter"/>
</dbReference>
<dbReference type="Gene3D" id="3.90.79.10">
    <property type="entry name" value="Nucleoside Triphosphate Pyrophosphohydrolase"/>
    <property type="match status" value="1"/>
</dbReference>
<dbReference type="PROSITE" id="PS51462">
    <property type="entry name" value="NUDIX"/>
    <property type="match status" value="1"/>
</dbReference>
<organism evidence="4 5">
    <name type="scientific">Candidatus Syntropharchaeum caldarium</name>
    <dbReference type="NCBI Taxonomy" id="1838285"/>
    <lineage>
        <taxon>Archaea</taxon>
        <taxon>Methanobacteriati</taxon>
        <taxon>Methanobacteriota</taxon>
        <taxon>Stenosarchaea group</taxon>
        <taxon>Methanomicrobia</taxon>
        <taxon>Methanosarcinales</taxon>
        <taxon>ANME-2 cluster</taxon>
        <taxon>Candidatus Syntropharchaeum</taxon>
    </lineage>
</organism>
<accession>A0A1F2P7R0</accession>
<dbReference type="EMBL" id="LYOS01000005">
    <property type="protein sequence ID" value="OFV67243.1"/>
    <property type="molecule type" value="Genomic_DNA"/>
</dbReference>
<dbReference type="Proteomes" id="UP000186940">
    <property type="component" value="Unassembled WGS sequence"/>
</dbReference>
<dbReference type="InterPro" id="IPR020476">
    <property type="entry name" value="Nudix_hydrolase"/>
</dbReference>
<gene>
    <name evidence="4" type="ORF">SCAL_001512</name>
</gene>
<protein>
    <submittedName>
        <fullName evidence="4">ADP-ribose pyrophosphatase</fullName>
    </submittedName>
</protein>
<sequence>MEDTLSSEIIFDGRILRLRHDRVRLPSGREASREIVEHVGAVAGVVLLENNSVVLIRQFRKPVERELLELPAGLIEEGESPEDAILREIKEETGFCAGRLSKLLSFYIGPGFTDAEIHLFLASDLTKEEPSPDEDEMLEVVILDLDDAIAAIGSEIVDAKTIIGLLLTGALNERAA</sequence>
<proteinExistence type="predicted"/>